<dbReference type="InterPro" id="IPR050446">
    <property type="entry name" value="FAD-oxidoreductase/Apoptosis"/>
</dbReference>
<evidence type="ECO:0000313" key="8">
    <source>
        <dbReference type="EMBL" id="MUP13308.1"/>
    </source>
</evidence>
<keyword evidence="2" id="KW-0285">Flavoprotein</keyword>
<reference evidence="9 10" key="1">
    <citation type="submission" date="2019-11" db="EMBL/GenBank/DDBJ databases">
        <title>Whole-genome sequencing of Allorhizobium vitis.</title>
        <authorList>
            <person name="Gan H.M."/>
            <person name="Savka M.A."/>
        </authorList>
    </citation>
    <scope>NUCLEOTIDE SEQUENCE [LARGE SCALE GENOMIC DNA]</scope>
    <source>
        <strain evidence="8 10">RF2/1</strain>
        <strain evidence="7 9">T1/7</strain>
    </source>
</reference>
<dbReference type="RefSeq" id="WP_015918702.1">
    <property type="nucleotide sequence ID" value="NZ_MBFA02000031.1"/>
</dbReference>
<proteinExistence type="predicted"/>
<evidence type="ECO:0000256" key="3">
    <source>
        <dbReference type="ARBA" id="ARBA00022827"/>
    </source>
</evidence>
<evidence type="ECO:0000256" key="1">
    <source>
        <dbReference type="ARBA" id="ARBA00001974"/>
    </source>
</evidence>
<evidence type="ECO:0000256" key="2">
    <source>
        <dbReference type="ARBA" id="ARBA00022630"/>
    </source>
</evidence>
<feature type="domain" description="FAD/NAD(P)-binding" evidence="5">
    <location>
        <begin position="3"/>
        <end position="302"/>
    </location>
</feature>
<dbReference type="Gene3D" id="3.30.390.30">
    <property type="match status" value="1"/>
</dbReference>
<comment type="caution">
    <text evidence="8">The sequence shown here is derived from an EMBL/GenBank/DDBJ whole genome shotgun (WGS) entry which is preliminary data.</text>
</comment>
<dbReference type="EMBL" id="MBFE02000039">
    <property type="protein sequence ID" value="MUO45509.1"/>
    <property type="molecule type" value="Genomic_DNA"/>
</dbReference>
<feature type="domain" description="Reductase C-terminal" evidence="6">
    <location>
        <begin position="321"/>
        <end position="401"/>
    </location>
</feature>
<evidence type="ECO:0000259" key="5">
    <source>
        <dbReference type="Pfam" id="PF07992"/>
    </source>
</evidence>
<keyword evidence="3" id="KW-0274">FAD</keyword>
<keyword evidence="9" id="KW-1185">Reference proteome</keyword>
<dbReference type="SUPFAM" id="SSF51905">
    <property type="entry name" value="FAD/NAD(P)-binding domain"/>
    <property type="match status" value="2"/>
</dbReference>
<sequence length="412" mass="43887">MNQVAIIGSGQGGFQLAASLRQEGFSGEITLIGEETGLPYQRPPLSKAYLKDGRAESIELRPDSFFHRNKIGLIAGDPAIHIDRVTRTVATKSGARIGYNHLVLATGARNLIPPIRGLEGSDVFALRTAADADALREALARGRRHPVVIGGGFIGLEFAAVAASIGHSVTVVEATERLMARAVSRAMSGFFQTFHEMHGVSLHFGDPVNEILRSEDGGVVGVRLLSGAIIPGDMVLLAVGVRPNVELARNAGLEIANGIAVDAYLLTADPAISGLGDCAAFPDPVTGELTRLESVQAATDHARTIARRLTGKSEPYEALPWFWSDQGPWKLQIAGLAVSGDEDHPLEGENGRRLVFRFKSGKLRAVETVNAAAEHMAARQLLKSPEGVTADELVQCNYDITALSKSRKARAA</sequence>
<dbReference type="PRINTS" id="PR00411">
    <property type="entry name" value="PNDRDTASEI"/>
</dbReference>
<evidence type="ECO:0000259" key="6">
    <source>
        <dbReference type="Pfam" id="PF14759"/>
    </source>
</evidence>
<protein>
    <submittedName>
        <fullName evidence="8">FAD-dependent oxidoreductase</fullName>
    </submittedName>
</protein>
<gene>
    <name evidence="8" type="ORF">BBK91_026075</name>
    <name evidence="7" type="ORF">BBL17_027515</name>
</gene>
<organism evidence="8 10">
    <name type="scientific">Agrobacterium vitis</name>
    <name type="common">Rhizobium vitis</name>
    <dbReference type="NCBI Taxonomy" id="373"/>
    <lineage>
        <taxon>Bacteria</taxon>
        <taxon>Pseudomonadati</taxon>
        <taxon>Pseudomonadota</taxon>
        <taxon>Alphaproteobacteria</taxon>
        <taxon>Hyphomicrobiales</taxon>
        <taxon>Rhizobiaceae</taxon>
        <taxon>Rhizobium/Agrobacterium group</taxon>
        <taxon>Agrobacterium</taxon>
    </lineage>
</organism>
<accession>A0ABD6HFT0</accession>
<dbReference type="SUPFAM" id="SSF55424">
    <property type="entry name" value="FAD/NAD-linked reductases, dimerisation (C-terminal) domain"/>
    <property type="match status" value="1"/>
</dbReference>
<name>A0ABD6HFT0_AGRVI</name>
<dbReference type="Gene3D" id="3.50.50.60">
    <property type="entry name" value="FAD/NAD(P)-binding domain"/>
    <property type="match status" value="2"/>
</dbReference>
<keyword evidence="4" id="KW-0560">Oxidoreductase</keyword>
<dbReference type="PANTHER" id="PTHR43557">
    <property type="entry name" value="APOPTOSIS-INDUCING FACTOR 1"/>
    <property type="match status" value="1"/>
</dbReference>
<dbReference type="GO" id="GO:0016491">
    <property type="term" value="F:oxidoreductase activity"/>
    <property type="evidence" value="ECO:0007669"/>
    <property type="project" value="UniProtKB-KW"/>
</dbReference>
<comment type="cofactor">
    <cofactor evidence="1">
        <name>FAD</name>
        <dbReference type="ChEBI" id="CHEBI:57692"/>
    </cofactor>
</comment>
<dbReference type="Proteomes" id="UP000179536">
    <property type="component" value="Unassembled WGS sequence"/>
</dbReference>
<dbReference type="PANTHER" id="PTHR43557:SF2">
    <property type="entry name" value="RIESKE DOMAIN-CONTAINING PROTEIN-RELATED"/>
    <property type="match status" value="1"/>
</dbReference>
<dbReference type="Proteomes" id="UP000179454">
    <property type="component" value="Unassembled WGS sequence"/>
</dbReference>
<dbReference type="InterPro" id="IPR028202">
    <property type="entry name" value="Reductase_C"/>
</dbReference>
<dbReference type="Pfam" id="PF14759">
    <property type="entry name" value="Reductase_C"/>
    <property type="match status" value="1"/>
</dbReference>
<evidence type="ECO:0000313" key="9">
    <source>
        <dbReference type="Proteomes" id="UP000179454"/>
    </source>
</evidence>
<dbReference type="EMBL" id="MBFA02000031">
    <property type="protein sequence ID" value="MUP13308.1"/>
    <property type="molecule type" value="Genomic_DNA"/>
</dbReference>
<evidence type="ECO:0000313" key="10">
    <source>
        <dbReference type="Proteomes" id="UP000179536"/>
    </source>
</evidence>
<evidence type="ECO:0000313" key="7">
    <source>
        <dbReference type="EMBL" id="MUO45509.1"/>
    </source>
</evidence>
<dbReference type="PRINTS" id="PR00368">
    <property type="entry name" value="FADPNR"/>
</dbReference>
<dbReference type="InterPro" id="IPR016156">
    <property type="entry name" value="FAD/NAD-linked_Rdtase_dimer_sf"/>
</dbReference>
<dbReference type="AlphaFoldDB" id="A0ABD6HFT0"/>
<dbReference type="InterPro" id="IPR023753">
    <property type="entry name" value="FAD/NAD-binding_dom"/>
</dbReference>
<dbReference type="InterPro" id="IPR036188">
    <property type="entry name" value="FAD/NAD-bd_sf"/>
</dbReference>
<evidence type="ECO:0000256" key="4">
    <source>
        <dbReference type="ARBA" id="ARBA00023002"/>
    </source>
</evidence>
<dbReference type="Pfam" id="PF07992">
    <property type="entry name" value="Pyr_redox_2"/>
    <property type="match status" value="1"/>
</dbReference>